<keyword evidence="2" id="KW-0548">Nucleotidyltransferase</keyword>
<dbReference type="GO" id="GO:0003676">
    <property type="term" value="F:nucleic acid binding"/>
    <property type="evidence" value="ECO:0007669"/>
    <property type="project" value="InterPro"/>
</dbReference>
<evidence type="ECO:0000256" key="1">
    <source>
        <dbReference type="ARBA" id="ARBA00022679"/>
    </source>
</evidence>
<keyword evidence="3" id="KW-0540">Nuclease</keyword>
<evidence type="ECO:0000256" key="2">
    <source>
        <dbReference type="ARBA" id="ARBA00022695"/>
    </source>
</evidence>
<dbReference type="SUPFAM" id="SSF56672">
    <property type="entry name" value="DNA/RNA polymerases"/>
    <property type="match status" value="1"/>
</dbReference>
<evidence type="ECO:0000313" key="9">
    <source>
        <dbReference type="EMBL" id="GEU72892.1"/>
    </source>
</evidence>
<feature type="domain" description="Reverse transcriptase/retrotransposon-derived protein RNase H-like" evidence="8">
    <location>
        <begin position="728"/>
        <end position="817"/>
    </location>
</feature>
<dbReference type="InterPro" id="IPR043502">
    <property type="entry name" value="DNA/RNA_pol_sf"/>
</dbReference>
<evidence type="ECO:0000256" key="5">
    <source>
        <dbReference type="ARBA" id="ARBA00023268"/>
    </source>
</evidence>
<comment type="caution">
    <text evidence="9">The sequence shown here is derived from an EMBL/GenBank/DDBJ whole genome shotgun (WGS) entry which is preliminary data.</text>
</comment>
<dbReference type="Gene3D" id="3.10.10.10">
    <property type="entry name" value="HIV Type 1 Reverse Transcriptase, subunit A, domain 1"/>
    <property type="match status" value="1"/>
</dbReference>
<accession>A0A6L2MJD2</accession>
<dbReference type="InterPro" id="IPR050951">
    <property type="entry name" value="Retrovirus_Pol_polyprotein"/>
</dbReference>
<proteinExistence type="predicted"/>
<evidence type="ECO:0000256" key="6">
    <source>
        <dbReference type="SAM" id="Phobius"/>
    </source>
</evidence>
<keyword evidence="6" id="KW-0472">Membrane</keyword>
<dbReference type="EMBL" id="BKCJ010006583">
    <property type="protein sequence ID" value="GEU72892.1"/>
    <property type="molecule type" value="Genomic_DNA"/>
</dbReference>
<feature type="transmembrane region" description="Helical" evidence="6">
    <location>
        <begin position="27"/>
        <end position="50"/>
    </location>
</feature>
<evidence type="ECO:0000256" key="3">
    <source>
        <dbReference type="ARBA" id="ARBA00022722"/>
    </source>
</evidence>
<dbReference type="InterPro" id="IPR036397">
    <property type="entry name" value="RNaseH_sf"/>
</dbReference>
<evidence type="ECO:0000259" key="8">
    <source>
        <dbReference type="Pfam" id="PF17919"/>
    </source>
</evidence>
<dbReference type="GO" id="GO:0004519">
    <property type="term" value="F:endonuclease activity"/>
    <property type="evidence" value="ECO:0007669"/>
    <property type="project" value="UniProtKB-KW"/>
</dbReference>
<organism evidence="9">
    <name type="scientific">Tanacetum cinerariifolium</name>
    <name type="common">Dalmatian daisy</name>
    <name type="synonym">Chrysanthemum cinerariifolium</name>
    <dbReference type="NCBI Taxonomy" id="118510"/>
    <lineage>
        <taxon>Eukaryota</taxon>
        <taxon>Viridiplantae</taxon>
        <taxon>Streptophyta</taxon>
        <taxon>Embryophyta</taxon>
        <taxon>Tracheophyta</taxon>
        <taxon>Spermatophyta</taxon>
        <taxon>Magnoliopsida</taxon>
        <taxon>eudicotyledons</taxon>
        <taxon>Gunneridae</taxon>
        <taxon>Pentapetalae</taxon>
        <taxon>asterids</taxon>
        <taxon>campanulids</taxon>
        <taxon>Asterales</taxon>
        <taxon>Asteraceae</taxon>
        <taxon>Asteroideae</taxon>
        <taxon>Anthemideae</taxon>
        <taxon>Anthemidinae</taxon>
        <taxon>Tanacetum</taxon>
    </lineage>
</organism>
<dbReference type="InterPro" id="IPR021109">
    <property type="entry name" value="Peptidase_aspartic_dom_sf"/>
</dbReference>
<dbReference type="Gene3D" id="2.40.70.10">
    <property type="entry name" value="Acid Proteases"/>
    <property type="match status" value="1"/>
</dbReference>
<dbReference type="Gene3D" id="3.30.70.270">
    <property type="match status" value="1"/>
</dbReference>
<dbReference type="InterPro" id="IPR000477">
    <property type="entry name" value="RT_dom"/>
</dbReference>
<dbReference type="CDD" id="cd01647">
    <property type="entry name" value="RT_LTR"/>
    <property type="match status" value="1"/>
</dbReference>
<evidence type="ECO:0000256" key="4">
    <source>
        <dbReference type="ARBA" id="ARBA00022759"/>
    </source>
</evidence>
<dbReference type="Pfam" id="PF00078">
    <property type="entry name" value="RVT_1"/>
    <property type="match status" value="1"/>
</dbReference>
<dbReference type="GO" id="GO:0003964">
    <property type="term" value="F:RNA-directed DNA polymerase activity"/>
    <property type="evidence" value="ECO:0007669"/>
    <property type="project" value="UniProtKB-KW"/>
</dbReference>
<keyword evidence="9" id="KW-0695">RNA-directed DNA polymerase</keyword>
<dbReference type="Gene3D" id="3.30.420.10">
    <property type="entry name" value="Ribonuclease H-like superfamily/Ribonuclease H"/>
    <property type="match status" value="1"/>
</dbReference>
<keyword evidence="6" id="KW-1133">Transmembrane helix</keyword>
<keyword evidence="5" id="KW-0511">Multifunctional enzyme</keyword>
<dbReference type="AlphaFoldDB" id="A0A6L2MJD2"/>
<keyword evidence="4" id="KW-0255">Endonuclease</keyword>
<keyword evidence="6" id="KW-0812">Transmembrane</keyword>
<keyword evidence="4" id="KW-0378">Hydrolase</keyword>
<reference evidence="9" key="1">
    <citation type="journal article" date="2019" name="Sci. Rep.">
        <title>Draft genome of Tanacetum cinerariifolium, the natural source of mosquito coil.</title>
        <authorList>
            <person name="Yamashiro T."/>
            <person name="Shiraishi A."/>
            <person name="Satake H."/>
            <person name="Nakayama K."/>
        </authorList>
    </citation>
    <scope>NUCLEOTIDE SEQUENCE</scope>
</reference>
<name>A0A6L2MJD2_TANCI</name>
<sequence>MRELREDTSSGNQNEDAHDHVDRVLNIVSLFNILGVSHNAVLLLVFPFTLTGSAKRWMNRLTPGAVKTWNLLKKHLSIGIVHHPRPLNDLKTSTTSSKKAMNSYTKLGEEAGYTTNEELVMSEHQEIDPVHAINSQFFEEELGLEEDLDEWLNAEMEKHMSKKEEKNEEHALIAIIKSIKEECRAAMYGYCKNHKKKAKTGQKRTRERKERAPNIVELEFGTIVEVTPMADNRTMEELLQAPTEGENASKTDDRIDKLADKISTLVDIVSKKVVILTTVKAVEESFVTCGGNHAYYNCDHTNSNQSNVCAATADLGASINLMPLSIGKKLSLPELTPTRMTLELADRSITHPKGIAKDVFIKLGKFHFPTDFVVVVFEVDPRVPLILGRSFLRTGHALIDVYTEEITIRVNDDSVTFNLNQTTRYSSTYDDLSINQIDVIDVSREEYAQEMFGFSYNFSGVNPTSTSKPIISDSSPSLTPFEGSDFILEEIEAYLKDESISSEIDHVDCDPEGDICLFEKLLNYNLFQLPPMDLKQREVVKAKSLIEEPPELELKNLPSHLEYAYLEGADKLPVIIAKDLKEEEKEALLKMDFFGYFQIPINPPDQENTTFTCPYGTFTYRRIPFGLCNAPGTFQRCMMVIFHDMIEKTMEVFMDDFLVFGDSFSSCLSHLDTMLQRCKDTNLVLNWKKCHFMVREGIVLSHKISKNRLEVNQAKVDVIAKLPHLTTKETPFETLKKKLNEAPILVVPNWNLPFELMCDASDFAIGSVLGQRKTKHFQPIHYASKTMTEAQIHYTTMEKEKLAVVYSFEKSLPYLVLSKSLMYTDHSALTYLLNHLSRLENPYKDVFENKDIKEDFPLETLGKKSSESTSWFADFANFYAGNFIVKGMSSQQKEKFFKDVKHYFWDDPYLFWICADQIIRRCVHGQEAYDIFKACHEGPIGGHHNANFTAKKGIDFMGPFPSSRGNSGQVEVSNSCLKHILEGTVGENRASWSEKLEDALWAFRTAYKTPIGCMPYKLVYGKSCHLPIELEHKAYWALKHVNFDLKTAGDH</sequence>
<dbReference type="InterPro" id="IPR012337">
    <property type="entry name" value="RNaseH-like_sf"/>
</dbReference>
<feature type="domain" description="Reverse transcriptase" evidence="7">
    <location>
        <begin position="581"/>
        <end position="700"/>
    </location>
</feature>
<dbReference type="SUPFAM" id="SSF53098">
    <property type="entry name" value="Ribonuclease H-like"/>
    <property type="match status" value="1"/>
</dbReference>
<dbReference type="PANTHER" id="PTHR37984">
    <property type="entry name" value="PROTEIN CBG26694"/>
    <property type="match status" value="1"/>
</dbReference>
<dbReference type="PANTHER" id="PTHR37984:SF5">
    <property type="entry name" value="PROTEIN NYNRIN-LIKE"/>
    <property type="match status" value="1"/>
</dbReference>
<dbReference type="InterPro" id="IPR043128">
    <property type="entry name" value="Rev_trsase/Diguanyl_cyclase"/>
</dbReference>
<dbReference type="InterPro" id="IPR041577">
    <property type="entry name" value="RT_RNaseH_2"/>
</dbReference>
<evidence type="ECO:0000259" key="7">
    <source>
        <dbReference type="Pfam" id="PF00078"/>
    </source>
</evidence>
<dbReference type="Pfam" id="PF17919">
    <property type="entry name" value="RT_RNaseH_2"/>
    <property type="match status" value="1"/>
</dbReference>
<keyword evidence="1" id="KW-0808">Transferase</keyword>
<dbReference type="CDD" id="cd00303">
    <property type="entry name" value="retropepsin_like"/>
    <property type="match status" value="1"/>
</dbReference>
<gene>
    <name evidence="9" type="ORF">Tci_044870</name>
</gene>
<protein>
    <submittedName>
        <fullName evidence="9">Reverse transcriptase domain-containing protein</fullName>
    </submittedName>
</protein>